<dbReference type="InterPro" id="IPR025668">
    <property type="entry name" value="Tnp_DDE_dom"/>
</dbReference>
<name>A0A091BU58_9ENTE</name>
<dbReference type="Proteomes" id="UP000029380">
    <property type="component" value="Unassembled WGS sequence"/>
</dbReference>
<dbReference type="Pfam" id="PF13701">
    <property type="entry name" value="DDE_Tnp_1_4"/>
    <property type="match status" value="1"/>
</dbReference>
<organism evidence="2 3">
    <name type="scientific">Tetragenococcus muriaticus PMC-11-5</name>
    <dbReference type="NCBI Taxonomy" id="1302649"/>
    <lineage>
        <taxon>Bacteria</taxon>
        <taxon>Bacillati</taxon>
        <taxon>Bacillota</taxon>
        <taxon>Bacilli</taxon>
        <taxon>Lactobacillales</taxon>
        <taxon>Enterococcaceae</taxon>
        <taxon>Tetragenococcus</taxon>
    </lineage>
</organism>
<proteinExistence type="predicted"/>
<dbReference type="AlphaFoldDB" id="A0A091BU58"/>
<reference evidence="2 3" key="1">
    <citation type="submission" date="2014-08" db="EMBL/GenBank/DDBJ databases">
        <title>Genome sequence of Tetragenococcus muriaticus.</title>
        <authorList>
            <person name="Chuea-nongthon C."/>
            <person name="Rodtong S."/>
            <person name="Yongsawatdigul J."/>
            <person name="Steele J.L."/>
            <person name="Liu X.-y."/>
            <person name="Speers J."/>
            <person name="Glasner J.D."/>
            <person name="Neeno-Eckwall E.C."/>
        </authorList>
    </citation>
    <scope>NUCLEOTIDE SEQUENCE [LARGE SCALE GENOMIC DNA]</scope>
    <source>
        <strain evidence="2 3">PMC-11-5</strain>
    </source>
</reference>
<evidence type="ECO:0000313" key="2">
    <source>
        <dbReference type="EMBL" id="KFN89206.1"/>
    </source>
</evidence>
<evidence type="ECO:0000313" key="3">
    <source>
        <dbReference type="Proteomes" id="UP000029380"/>
    </source>
</evidence>
<evidence type="ECO:0000259" key="1">
    <source>
        <dbReference type="Pfam" id="PF13701"/>
    </source>
</evidence>
<accession>A0A091BU58</accession>
<protein>
    <submittedName>
        <fullName evidence="2">IS4 family transposase</fullName>
    </submittedName>
</protein>
<gene>
    <name evidence="2" type="ORF">TMUPMC115_2557</name>
</gene>
<feature type="domain" description="Transposase DDE" evidence="1">
    <location>
        <begin position="1"/>
        <end position="102"/>
    </location>
</feature>
<sequence>MENFIKEMKTGFFADKTDSPSFLANKARLALSFIAYNIIHLMKQLTFPQEQKTTVIDTIRFQLFHIAGKVTEHARQIQIRLSSTNVYNTLFWEVLTRIQRLNL</sequence>
<dbReference type="EMBL" id="JPVU01000292">
    <property type="protein sequence ID" value="KFN89206.1"/>
    <property type="molecule type" value="Genomic_DNA"/>
</dbReference>
<dbReference type="PATRIC" id="fig|1302649.3.peg.2543"/>
<comment type="caution">
    <text evidence="2">The sequence shown here is derived from an EMBL/GenBank/DDBJ whole genome shotgun (WGS) entry which is preliminary data.</text>
</comment>